<feature type="domain" description="Transglutaminase-like" evidence="1">
    <location>
        <begin position="157"/>
        <end position="218"/>
    </location>
</feature>
<gene>
    <name evidence="2" type="ORF">SAMN04487860_10367</name>
</gene>
<dbReference type="SUPFAM" id="SSF54001">
    <property type="entry name" value="Cysteine proteinases"/>
    <property type="match status" value="1"/>
</dbReference>
<evidence type="ECO:0000313" key="2">
    <source>
        <dbReference type="EMBL" id="SHM31399.1"/>
    </source>
</evidence>
<name>A0A1M7HSL9_RUMFL</name>
<reference evidence="2 3" key="1">
    <citation type="submission" date="2016-11" db="EMBL/GenBank/DDBJ databases">
        <authorList>
            <person name="Jaros S."/>
            <person name="Januszkiewicz K."/>
            <person name="Wedrychowicz H."/>
        </authorList>
    </citation>
    <scope>NUCLEOTIDE SEQUENCE [LARGE SCALE GENOMIC DNA]</scope>
    <source>
        <strain evidence="2 3">Y1</strain>
    </source>
</reference>
<proteinExistence type="predicted"/>
<accession>A0A1M7HSL9</accession>
<dbReference type="PANTHER" id="PTHR46333">
    <property type="entry name" value="CYTOKINESIS PROTEIN 3"/>
    <property type="match status" value="1"/>
</dbReference>
<dbReference type="Proteomes" id="UP000184394">
    <property type="component" value="Unassembled WGS sequence"/>
</dbReference>
<dbReference type="PANTHER" id="PTHR46333:SF2">
    <property type="entry name" value="CYTOKINESIS PROTEIN 3"/>
    <property type="match status" value="1"/>
</dbReference>
<dbReference type="SMART" id="SM00460">
    <property type="entry name" value="TGc"/>
    <property type="match status" value="1"/>
</dbReference>
<dbReference type="InterPro" id="IPR002931">
    <property type="entry name" value="Transglutaminase-like"/>
</dbReference>
<dbReference type="EMBL" id="FRCT01000003">
    <property type="protein sequence ID" value="SHM31399.1"/>
    <property type="molecule type" value="Genomic_DNA"/>
</dbReference>
<dbReference type="Gene3D" id="3.10.620.30">
    <property type="match status" value="1"/>
</dbReference>
<evidence type="ECO:0000259" key="1">
    <source>
        <dbReference type="SMART" id="SM00460"/>
    </source>
</evidence>
<dbReference type="Pfam" id="PF01841">
    <property type="entry name" value="Transglut_core"/>
    <property type="match status" value="1"/>
</dbReference>
<dbReference type="GO" id="GO:0005737">
    <property type="term" value="C:cytoplasm"/>
    <property type="evidence" value="ECO:0007669"/>
    <property type="project" value="TreeGrafter"/>
</dbReference>
<dbReference type="InterPro" id="IPR052557">
    <property type="entry name" value="CAP/Cytokinesis_protein"/>
</dbReference>
<dbReference type="AlphaFoldDB" id="A0A1M7HSL9"/>
<evidence type="ECO:0000313" key="3">
    <source>
        <dbReference type="Proteomes" id="UP000184394"/>
    </source>
</evidence>
<protein>
    <submittedName>
        <fullName evidence="2">Transglutaminase-like superfamily protein</fullName>
    </submittedName>
</protein>
<organism evidence="2 3">
    <name type="scientific">Ruminococcus flavefaciens</name>
    <dbReference type="NCBI Taxonomy" id="1265"/>
    <lineage>
        <taxon>Bacteria</taxon>
        <taxon>Bacillati</taxon>
        <taxon>Bacillota</taxon>
        <taxon>Clostridia</taxon>
        <taxon>Eubacteriales</taxon>
        <taxon>Oscillospiraceae</taxon>
        <taxon>Ruminococcus</taxon>
    </lineage>
</organism>
<dbReference type="RefSeq" id="WP_072949104.1">
    <property type="nucleotide sequence ID" value="NZ_FRCT01000003.1"/>
</dbReference>
<dbReference type="InterPro" id="IPR038765">
    <property type="entry name" value="Papain-like_cys_pep_sf"/>
</dbReference>
<sequence length="342" mass="38868">MNNYKIGYEQLTPPEKKAYGIFEKAFSSCAKSVDSSAINRSVDVMKVLQVALGDNPRVIYFNKTQIKVSSSLLGGKQIHFCGTYSSSQIRRMNQEIDKVVSSITEELLLLNPLSDYDKLMCIYEYLQDHVVYDSKELEYTCKHGSSLNPKSHNAYGALVEKRAVCDGISAAFSLLAQEMGYSCTIVSGSATFMTNGFSSHAWNLIRVGDKYYHIDATWDINHYHQTNEYSYEYFCVNDDSINTDHNWDINTTPACNYEDLSFYIKSGCYANTLSQIDEIFTRYAKSKTQVVRLRVSDRIAIPEPSDTFLAQKLIDISSHYRGGSSIQFGWNKDTRCFFALYT</sequence>
<dbReference type="OrthoDB" id="9788327at2"/>